<gene>
    <name evidence="1" type="ORF">N5J77_09405</name>
</gene>
<proteinExistence type="predicted"/>
<comment type="caution">
    <text evidence="1">The sequence shown here is derived from an EMBL/GenBank/DDBJ whole genome shotgun (WGS) entry which is preliminary data.</text>
</comment>
<name>A0AA42WVK8_SPHYA</name>
<protein>
    <submittedName>
        <fullName evidence="1">Uncharacterized protein</fullName>
    </submittedName>
</protein>
<dbReference type="AlphaFoldDB" id="A0AA42WVK8"/>
<evidence type="ECO:0000313" key="2">
    <source>
        <dbReference type="Proteomes" id="UP001162318"/>
    </source>
</evidence>
<dbReference type="EMBL" id="JAOCKX010000010">
    <property type="protein sequence ID" value="MDH2131336.1"/>
    <property type="molecule type" value="Genomic_DNA"/>
</dbReference>
<dbReference type="RefSeq" id="WP_279730194.1">
    <property type="nucleotide sequence ID" value="NZ_JAOCKX010000010.1"/>
</dbReference>
<reference evidence="1" key="1">
    <citation type="submission" date="2022-09" db="EMBL/GenBank/DDBJ databases">
        <title>Intensive care unit water sources are persistently colonized with multi-drug resistant bacteria and are the site of extensive horizontal gene transfer of antibiotic resistance genes.</title>
        <authorList>
            <person name="Diorio-Toth L."/>
        </authorList>
    </citation>
    <scope>NUCLEOTIDE SEQUENCE</scope>
    <source>
        <strain evidence="1">GD03659</strain>
    </source>
</reference>
<dbReference type="Proteomes" id="UP001162318">
    <property type="component" value="Unassembled WGS sequence"/>
</dbReference>
<sequence length="377" mass="40806">MRFLAQFFATTLRCGLTGVVTIGTISAHAQDSSASFVGEKFATPAPSDRFDTITSNIATSLDVSEEKSEASASIGGSLAVTGDAQTVQDAVLWKLGVDVPIGGGDDLFKDSTLDALANSLKFTAGLSFSHYRNDPKKLESEAYSKLLQEAFEKCFKKASTSKTLQQECALGLRTRSEDFIHIHLPDADLRLARALYSGFYTIGFKGSVGFKELDYVQPGSIDEKTAKRTEYSAALSAAYYPSDAVSTWRLEAEYAHAYETEDKAVVCKPVVTDPTNDCVYSAPGEPKQKDSLIGRFEYRRFFPVGTDNAGVGIAPTGSYDALSGDVGAELPVYFVIANESVISPGIKFAYTRDASKTASEDEEFTVSLFLKASFDYK</sequence>
<accession>A0AA42WVK8</accession>
<evidence type="ECO:0000313" key="1">
    <source>
        <dbReference type="EMBL" id="MDH2131336.1"/>
    </source>
</evidence>
<organism evidence="1 2">
    <name type="scientific">Sphingobium yanoikuyae</name>
    <name type="common">Sphingomonas yanoikuyae</name>
    <dbReference type="NCBI Taxonomy" id="13690"/>
    <lineage>
        <taxon>Bacteria</taxon>
        <taxon>Pseudomonadati</taxon>
        <taxon>Pseudomonadota</taxon>
        <taxon>Alphaproteobacteria</taxon>
        <taxon>Sphingomonadales</taxon>
        <taxon>Sphingomonadaceae</taxon>
        <taxon>Sphingobium</taxon>
    </lineage>
</organism>